<dbReference type="OrthoDB" id="8417889at2"/>
<dbReference type="SUPFAM" id="SSF46785">
    <property type="entry name" value="Winged helix' DNA-binding domain"/>
    <property type="match status" value="1"/>
</dbReference>
<evidence type="ECO:0000256" key="3">
    <source>
        <dbReference type="ARBA" id="ARBA00023125"/>
    </source>
</evidence>
<organism evidence="6 7">
    <name type="scientific">Spongiactinospora rosea</name>
    <dbReference type="NCBI Taxonomy" id="2248750"/>
    <lineage>
        <taxon>Bacteria</taxon>
        <taxon>Bacillati</taxon>
        <taxon>Actinomycetota</taxon>
        <taxon>Actinomycetes</taxon>
        <taxon>Streptosporangiales</taxon>
        <taxon>Streptosporangiaceae</taxon>
        <taxon>Spongiactinospora</taxon>
    </lineage>
</organism>
<dbReference type="PANTHER" id="PTHR30126">
    <property type="entry name" value="HTH-TYPE TRANSCRIPTIONAL REGULATOR"/>
    <property type="match status" value="1"/>
</dbReference>
<gene>
    <name evidence="6" type="ORF">DP939_34885</name>
</gene>
<dbReference type="InterPro" id="IPR000847">
    <property type="entry name" value="LysR_HTH_N"/>
</dbReference>
<keyword evidence="4" id="KW-0804">Transcription</keyword>
<dbReference type="CDD" id="cd05466">
    <property type="entry name" value="PBP2_LTTR_substrate"/>
    <property type="match status" value="1"/>
</dbReference>
<proteinExistence type="inferred from homology"/>
<feature type="domain" description="HTH lysR-type" evidence="5">
    <location>
        <begin position="3"/>
        <end position="60"/>
    </location>
</feature>
<dbReference type="InterPro" id="IPR005119">
    <property type="entry name" value="LysR_subst-bd"/>
</dbReference>
<dbReference type="InterPro" id="IPR036388">
    <property type="entry name" value="WH-like_DNA-bd_sf"/>
</dbReference>
<evidence type="ECO:0000313" key="7">
    <source>
        <dbReference type="Proteomes" id="UP000253303"/>
    </source>
</evidence>
<dbReference type="RefSeq" id="WP_113985102.1">
    <property type="nucleotide sequence ID" value="NZ_QMEY01000022.1"/>
</dbReference>
<dbReference type="Gene3D" id="1.10.10.10">
    <property type="entry name" value="Winged helix-like DNA-binding domain superfamily/Winged helix DNA-binding domain"/>
    <property type="match status" value="1"/>
</dbReference>
<keyword evidence="3" id="KW-0238">DNA-binding</keyword>
<dbReference type="AlphaFoldDB" id="A0A366LQT4"/>
<sequence length="289" mass="31150">MSLSYDLLRTFLTVYRARSVTRAAELLQLSQPAVTAQIKSLEQAVRRPLFERVARGMAPTPAADELAGRVAAPLDALEELVTGDLGEPAEVFARAVHLGGPAELVCARVLPSLAPMVRDGLRLRVALGLPEDLLSALADGSLDLVISSVRPRRAGLRVEPLCDEEFVLVAAPGWTFEQLEHAPLLAYAENLPILRRYWRTVFDTRLTRSPAVVVPDLRGVLAAVMAGAGATVLPRYLCAAELADGRLIALLEPELPPINTLFLASRAGTQHPAARAVHGHLLLQGHAWS</sequence>
<name>A0A366LQT4_9ACTN</name>
<evidence type="ECO:0000256" key="2">
    <source>
        <dbReference type="ARBA" id="ARBA00023015"/>
    </source>
</evidence>
<reference evidence="6 7" key="1">
    <citation type="submission" date="2018-06" db="EMBL/GenBank/DDBJ databases">
        <title>Sphaerisporangium craniellae sp. nov., isolated from a marine sponge in the South China Sea.</title>
        <authorList>
            <person name="Li L."/>
        </authorList>
    </citation>
    <scope>NUCLEOTIDE SEQUENCE [LARGE SCALE GENOMIC DNA]</scope>
    <source>
        <strain evidence="6 7">LHW63015</strain>
    </source>
</reference>
<keyword evidence="2" id="KW-0805">Transcription regulation</keyword>
<dbReference type="PRINTS" id="PR00039">
    <property type="entry name" value="HTHLYSR"/>
</dbReference>
<dbReference type="Pfam" id="PF00126">
    <property type="entry name" value="HTH_1"/>
    <property type="match status" value="1"/>
</dbReference>
<dbReference type="PROSITE" id="PS50931">
    <property type="entry name" value="HTH_LYSR"/>
    <property type="match status" value="1"/>
</dbReference>
<evidence type="ECO:0000256" key="1">
    <source>
        <dbReference type="ARBA" id="ARBA00009437"/>
    </source>
</evidence>
<comment type="similarity">
    <text evidence="1">Belongs to the LysR transcriptional regulatory family.</text>
</comment>
<dbReference type="Proteomes" id="UP000253303">
    <property type="component" value="Unassembled WGS sequence"/>
</dbReference>
<evidence type="ECO:0000259" key="5">
    <source>
        <dbReference type="PROSITE" id="PS50931"/>
    </source>
</evidence>
<keyword evidence="7" id="KW-1185">Reference proteome</keyword>
<dbReference type="PANTHER" id="PTHR30126:SF39">
    <property type="entry name" value="HTH-TYPE TRANSCRIPTIONAL REGULATOR CYSL"/>
    <property type="match status" value="1"/>
</dbReference>
<comment type="caution">
    <text evidence="6">The sequence shown here is derived from an EMBL/GenBank/DDBJ whole genome shotgun (WGS) entry which is preliminary data.</text>
</comment>
<dbReference type="Gene3D" id="3.40.190.10">
    <property type="entry name" value="Periplasmic binding protein-like II"/>
    <property type="match status" value="2"/>
</dbReference>
<dbReference type="GO" id="GO:0003700">
    <property type="term" value="F:DNA-binding transcription factor activity"/>
    <property type="evidence" value="ECO:0007669"/>
    <property type="project" value="InterPro"/>
</dbReference>
<dbReference type="EMBL" id="QMEY01000022">
    <property type="protein sequence ID" value="RBQ15562.1"/>
    <property type="molecule type" value="Genomic_DNA"/>
</dbReference>
<evidence type="ECO:0000313" key="6">
    <source>
        <dbReference type="EMBL" id="RBQ15562.1"/>
    </source>
</evidence>
<dbReference type="GO" id="GO:0000976">
    <property type="term" value="F:transcription cis-regulatory region binding"/>
    <property type="evidence" value="ECO:0007669"/>
    <property type="project" value="TreeGrafter"/>
</dbReference>
<protein>
    <submittedName>
        <fullName evidence="6">LysR family transcriptional regulator</fullName>
    </submittedName>
</protein>
<dbReference type="Pfam" id="PF03466">
    <property type="entry name" value="LysR_substrate"/>
    <property type="match status" value="1"/>
</dbReference>
<dbReference type="SUPFAM" id="SSF53850">
    <property type="entry name" value="Periplasmic binding protein-like II"/>
    <property type="match status" value="1"/>
</dbReference>
<accession>A0A366LQT4</accession>
<evidence type="ECO:0000256" key="4">
    <source>
        <dbReference type="ARBA" id="ARBA00023163"/>
    </source>
</evidence>
<dbReference type="InterPro" id="IPR036390">
    <property type="entry name" value="WH_DNA-bd_sf"/>
</dbReference>